<feature type="compositionally biased region" description="Polar residues" evidence="1">
    <location>
        <begin position="1"/>
        <end position="12"/>
    </location>
</feature>
<feature type="region of interest" description="Disordered" evidence="1">
    <location>
        <begin position="703"/>
        <end position="826"/>
    </location>
</feature>
<gene>
    <name evidence="2" type="ORF">JOL62DRAFT_418361</name>
</gene>
<feature type="compositionally biased region" description="Polar residues" evidence="1">
    <location>
        <begin position="62"/>
        <end position="79"/>
    </location>
</feature>
<feature type="compositionally biased region" description="Basic and acidic residues" evidence="1">
    <location>
        <begin position="35"/>
        <end position="45"/>
    </location>
</feature>
<organism evidence="2 3">
    <name type="scientific">Phyllosticta paracitricarpa</name>
    <dbReference type="NCBI Taxonomy" id="2016321"/>
    <lineage>
        <taxon>Eukaryota</taxon>
        <taxon>Fungi</taxon>
        <taxon>Dikarya</taxon>
        <taxon>Ascomycota</taxon>
        <taxon>Pezizomycotina</taxon>
        <taxon>Dothideomycetes</taxon>
        <taxon>Dothideomycetes incertae sedis</taxon>
        <taxon>Botryosphaeriales</taxon>
        <taxon>Phyllostictaceae</taxon>
        <taxon>Phyllosticta</taxon>
    </lineage>
</organism>
<feature type="region of interest" description="Disordered" evidence="1">
    <location>
        <begin position="187"/>
        <end position="293"/>
    </location>
</feature>
<reference evidence="2 3" key="1">
    <citation type="submission" date="2024-04" db="EMBL/GenBank/DDBJ databases">
        <title>Phyllosticta paracitricarpa is synonymous to the EU quarantine fungus P. citricarpa based on phylogenomic analyses.</title>
        <authorList>
            <consortium name="Lawrence Berkeley National Laboratory"/>
            <person name="Van ingen-buijs V.A."/>
            <person name="Van westerhoven A.C."/>
            <person name="Haridas S."/>
            <person name="Skiadas P."/>
            <person name="Martin F."/>
            <person name="Groenewald J.Z."/>
            <person name="Crous P.W."/>
            <person name="Seidl M.F."/>
        </authorList>
    </citation>
    <scope>NUCLEOTIDE SEQUENCE [LARGE SCALE GENOMIC DNA]</scope>
    <source>
        <strain evidence="2 3">CBS 141358</strain>
    </source>
</reference>
<feature type="compositionally biased region" description="Polar residues" evidence="1">
    <location>
        <begin position="370"/>
        <end position="384"/>
    </location>
</feature>
<feature type="compositionally biased region" description="Basic and acidic residues" evidence="1">
    <location>
        <begin position="386"/>
        <end position="402"/>
    </location>
</feature>
<feature type="region of interest" description="Disordered" evidence="1">
    <location>
        <begin position="1"/>
        <end position="118"/>
    </location>
</feature>
<feature type="region of interest" description="Disordered" evidence="1">
    <location>
        <begin position="370"/>
        <end position="491"/>
    </location>
</feature>
<feature type="region of interest" description="Disordered" evidence="1">
    <location>
        <begin position="574"/>
        <end position="596"/>
    </location>
</feature>
<sequence length="869" mass="94375">MATKSLSRSKSMNLKRSKRPDHKATVPDLSAPRVADPDVKPRGDARNTNNPPRHHPHRADSGTASGTESESQRPKTASAKSDHQAAPQDHRVCIVLNADAEPAQDPTPTPAAVVKDSTDILRQETTTPIGMALGSPSHITPGMWKQFNPPTPSQTEFTAEQTFAPAARLMTSDGGKKKNIWKSLFGAKQAPKTPQPFYQLQAATAQRATKPPSPPSSLEKTGDQEVVVPVDPSLTNQQHKMTEGRKLSKAHRIEKHGKSRSRGKSNADGKTLDALNSKAPPPTTQGNDLTPAQKAATSPLLNVDIPSVEMERYSVMFGNVLKKDRSSNLLQRRQGNKDALKPLNSESLRVSRFTSMRRSVSLRFRKRGKLTNSGRQCADQSICQQEKLDRREDTLRPAEPKRRATSPGSPSFAPPSSGLSLFPRKSMQDSRANSPAPTPKTSASPLRKPPQRAFTDPPTTIKFSTSPKLVRDSNGRKGSDVGKEQAKPSKKNIVTPAQALQAEQPQVPKEFVHELSPDTSARGSLDSAQSFETAIVAQQGHQRDSGHDDRHLLSSHAAGVGWDMANPLLKARSAVHSGSGTTSMSDSTLSLQSQSPLSSLSGQSIVAAQEKVARVNEARALERERIRRMEKEYAQPKIKPKRSHSDAQAHIGTIDMTNGKSKWSSDVDTTERSAIKRQPTLKERAEEVQNATRVAIARQVSISRQRAQAETIRASRAERAAERAAERERARASEGAEQQEQESATAAPARVTGKIPAAPTPIADDMAVSTSNSRSDFPKSPIRRSKTTSTVRPRLETTVRPGTDRSHTGTAIATTPTTTPSLQRGASLLVVQRSPTGERLVERRNLTPVLVDIPNRKSAYGQVVDALDG</sequence>
<feature type="compositionally biased region" description="Basic and acidic residues" evidence="1">
    <location>
        <begin position="713"/>
        <end position="734"/>
    </location>
</feature>
<feature type="compositionally biased region" description="Low complexity" evidence="1">
    <location>
        <begin position="735"/>
        <end position="747"/>
    </location>
</feature>
<name>A0ABR1NCD2_9PEZI</name>
<feature type="compositionally biased region" description="Basic and acidic residues" evidence="1">
    <location>
        <begin position="469"/>
        <end position="487"/>
    </location>
</feature>
<feature type="compositionally biased region" description="Polar residues" evidence="1">
    <location>
        <begin position="284"/>
        <end position="293"/>
    </location>
</feature>
<feature type="compositionally biased region" description="Polar residues" evidence="1">
    <location>
        <begin position="457"/>
        <end position="467"/>
    </location>
</feature>
<evidence type="ECO:0000256" key="1">
    <source>
        <dbReference type="SAM" id="MobiDB-lite"/>
    </source>
</evidence>
<feature type="compositionally biased region" description="Basic and acidic residues" evidence="1">
    <location>
        <begin position="793"/>
        <end position="807"/>
    </location>
</feature>
<comment type="caution">
    <text evidence="2">The sequence shown here is derived from an EMBL/GenBank/DDBJ whole genome shotgun (WGS) entry which is preliminary data.</text>
</comment>
<protein>
    <submittedName>
        <fullName evidence="2">Uncharacterized protein</fullName>
    </submittedName>
</protein>
<evidence type="ECO:0000313" key="3">
    <source>
        <dbReference type="Proteomes" id="UP001367316"/>
    </source>
</evidence>
<feature type="compositionally biased region" description="Low complexity" evidence="1">
    <location>
        <begin position="577"/>
        <end position="596"/>
    </location>
</feature>
<feature type="compositionally biased region" description="Low complexity" evidence="1">
    <location>
        <begin position="406"/>
        <end position="423"/>
    </location>
</feature>
<dbReference type="EMBL" id="JBBPBF010000008">
    <property type="protein sequence ID" value="KAK7612855.1"/>
    <property type="molecule type" value="Genomic_DNA"/>
</dbReference>
<feature type="compositionally biased region" description="Basic and acidic residues" evidence="1">
    <location>
        <begin position="80"/>
        <end position="92"/>
    </location>
</feature>
<feature type="compositionally biased region" description="Basic residues" evidence="1">
    <location>
        <begin position="247"/>
        <end position="263"/>
    </location>
</feature>
<keyword evidence="3" id="KW-1185">Reference proteome</keyword>
<feature type="compositionally biased region" description="Low complexity" evidence="1">
    <location>
        <begin position="808"/>
        <end position="820"/>
    </location>
</feature>
<proteinExistence type="predicted"/>
<dbReference type="Proteomes" id="UP001367316">
    <property type="component" value="Unassembled WGS sequence"/>
</dbReference>
<evidence type="ECO:0000313" key="2">
    <source>
        <dbReference type="EMBL" id="KAK7612855.1"/>
    </source>
</evidence>
<feature type="compositionally biased region" description="Polar residues" evidence="1">
    <location>
        <begin position="196"/>
        <end position="207"/>
    </location>
</feature>
<accession>A0ABR1NCD2</accession>